<proteinExistence type="predicted"/>
<accession>A0AAD6PT60</accession>
<gene>
    <name evidence="2" type="ORF">NC653_038277</name>
</gene>
<evidence type="ECO:0000313" key="3">
    <source>
        <dbReference type="Proteomes" id="UP001164929"/>
    </source>
</evidence>
<dbReference type="AlphaFoldDB" id="A0AAD6PT60"/>
<organism evidence="2 3">
    <name type="scientific">Populus alba x Populus x berolinensis</name>
    <dbReference type="NCBI Taxonomy" id="444605"/>
    <lineage>
        <taxon>Eukaryota</taxon>
        <taxon>Viridiplantae</taxon>
        <taxon>Streptophyta</taxon>
        <taxon>Embryophyta</taxon>
        <taxon>Tracheophyta</taxon>
        <taxon>Spermatophyta</taxon>
        <taxon>Magnoliopsida</taxon>
        <taxon>eudicotyledons</taxon>
        <taxon>Gunneridae</taxon>
        <taxon>Pentapetalae</taxon>
        <taxon>rosids</taxon>
        <taxon>fabids</taxon>
        <taxon>Malpighiales</taxon>
        <taxon>Salicaceae</taxon>
        <taxon>Saliceae</taxon>
        <taxon>Populus</taxon>
    </lineage>
</organism>
<dbReference type="EMBL" id="JAQIZT010000017">
    <property type="protein sequence ID" value="KAJ6960190.1"/>
    <property type="molecule type" value="Genomic_DNA"/>
</dbReference>
<feature type="region of interest" description="Disordered" evidence="1">
    <location>
        <begin position="1"/>
        <end position="22"/>
    </location>
</feature>
<name>A0AAD6PT60_9ROSI</name>
<keyword evidence="3" id="KW-1185">Reference proteome</keyword>
<evidence type="ECO:0000313" key="2">
    <source>
        <dbReference type="EMBL" id="KAJ6960190.1"/>
    </source>
</evidence>
<protein>
    <submittedName>
        <fullName evidence="2">Uncharacterized protein</fullName>
    </submittedName>
</protein>
<dbReference type="Proteomes" id="UP001164929">
    <property type="component" value="Chromosome 17"/>
</dbReference>
<comment type="caution">
    <text evidence="2">The sequence shown here is derived from an EMBL/GenBank/DDBJ whole genome shotgun (WGS) entry which is preliminary data.</text>
</comment>
<evidence type="ECO:0000256" key="1">
    <source>
        <dbReference type="SAM" id="MobiDB-lite"/>
    </source>
</evidence>
<sequence length="22" mass="2290">MMGGLNRSPAACTLALGRKERG</sequence>
<reference evidence="2" key="1">
    <citation type="journal article" date="2023" name="Mol. Ecol. Resour.">
        <title>Chromosome-level genome assembly of a triploid poplar Populus alba 'Berolinensis'.</title>
        <authorList>
            <person name="Chen S."/>
            <person name="Yu Y."/>
            <person name="Wang X."/>
            <person name="Wang S."/>
            <person name="Zhang T."/>
            <person name="Zhou Y."/>
            <person name="He R."/>
            <person name="Meng N."/>
            <person name="Wang Y."/>
            <person name="Liu W."/>
            <person name="Liu Z."/>
            <person name="Liu J."/>
            <person name="Guo Q."/>
            <person name="Huang H."/>
            <person name="Sederoff R.R."/>
            <person name="Wang G."/>
            <person name="Qu G."/>
            <person name="Chen S."/>
        </authorList>
    </citation>
    <scope>NUCLEOTIDE SEQUENCE</scope>
    <source>
        <strain evidence="2">SC-2020</strain>
    </source>
</reference>